<dbReference type="Proteomes" id="UP001222800">
    <property type="component" value="Chromosome"/>
</dbReference>
<protein>
    <recommendedName>
        <fullName evidence="4">Small, acid-soluble spore protein, alpha/beta type</fullName>
    </recommendedName>
</protein>
<organism evidence="2 3">
    <name type="scientific">Tepidibacter hydrothermalis</name>
    <dbReference type="NCBI Taxonomy" id="3036126"/>
    <lineage>
        <taxon>Bacteria</taxon>
        <taxon>Bacillati</taxon>
        <taxon>Bacillota</taxon>
        <taxon>Clostridia</taxon>
        <taxon>Peptostreptococcales</taxon>
        <taxon>Peptostreptococcaceae</taxon>
        <taxon>Tepidibacter</taxon>
    </lineage>
</organism>
<dbReference type="RefSeq" id="WP_277732435.1">
    <property type="nucleotide sequence ID" value="NZ_CP120733.1"/>
</dbReference>
<dbReference type="EMBL" id="CP120733">
    <property type="protein sequence ID" value="WFD10468.1"/>
    <property type="molecule type" value="Genomic_DNA"/>
</dbReference>
<evidence type="ECO:0000313" key="3">
    <source>
        <dbReference type="Proteomes" id="UP001222800"/>
    </source>
</evidence>
<feature type="compositionally biased region" description="Basic and acidic residues" evidence="1">
    <location>
        <begin position="11"/>
        <end position="23"/>
    </location>
</feature>
<name>A0ABY8EI41_9FIRM</name>
<reference evidence="2 3" key="1">
    <citation type="submission" date="2023-03" db="EMBL/GenBank/DDBJ databases">
        <title>Complete genome sequence of Tepidibacter sp. SWIR-1, isolated from a deep-sea hydrothermal vent.</title>
        <authorList>
            <person name="Li X."/>
        </authorList>
    </citation>
    <scope>NUCLEOTIDE SEQUENCE [LARGE SCALE GENOMIC DNA]</scope>
    <source>
        <strain evidence="2 3">SWIR-1</strain>
    </source>
</reference>
<gene>
    <name evidence="2" type="ORF">P4S50_19765</name>
</gene>
<accession>A0ABY8EI41</accession>
<evidence type="ECO:0008006" key="4">
    <source>
        <dbReference type="Google" id="ProtNLM"/>
    </source>
</evidence>
<feature type="compositionally biased region" description="Gly residues" evidence="1">
    <location>
        <begin position="37"/>
        <end position="47"/>
    </location>
</feature>
<sequence length="64" mass="6851">MAKKKSSNKSAEMHAREASKRMGLEYGNEFASEGLGANFGEGPNGRGEGPKGPNANKKNNKNNR</sequence>
<proteinExistence type="predicted"/>
<evidence type="ECO:0000256" key="1">
    <source>
        <dbReference type="SAM" id="MobiDB-lite"/>
    </source>
</evidence>
<keyword evidence="3" id="KW-1185">Reference proteome</keyword>
<feature type="region of interest" description="Disordered" evidence="1">
    <location>
        <begin position="1"/>
        <end position="64"/>
    </location>
</feature>
<evidence type="ECO:0000313" key="2">
    <source>
        <dbReference type="EMBL" id="WFD10468.1"/>
    </source>
</evidence>